<dbReference type="Gene3D" id="3.40.50.720">
    <property type="entry name" value="NAD(P)-binding Rossmann-like Domain"/>
    <property type="match status" value="1"/>
</dbReference>
<evidence type="ECO:0000256" key="1">
    <source>
        <dbReference type="ARBA" id="ARBA00023002"/>
    </source>
</evidence>
<dbReference type="EMBL" id="JAANYN010000008">
    <property type="protein sequence ID" value="NHE58833.1"/>
    <property type="molecule type" value="Genomic_DNA"/>
</dbReference>
<sequence length="285" mass="31937">MKEKICLITGANSGIGFETAKELSQREFRVILLCRSAEKAKSAKEEILKSNPDAEIDLAIADLTSQKQVRKVAKEIAASYPKVDVLINNAGSWFSEFKLTEDGIERQWAINHLSPFLLTHLLLPLLLQAEDPRIINLSSDSHFHGKIHFDDVNLKKKYHGLRAYAQSKLANVLFTHEFEVRKTEKKLTINAVQPGLVKTDIGLKHTFSLHGFLWKIRRLCGKSPKKGAETSIYLASSDQVKGISGKYWDNCNIKSTSSSADSSVNAAKLWDLSMDMCGIKTYFPK</sequence>
<evidence type="ECO:0000313" key="2">
    <source>
        <dbReference type="EMBL" id="NHE58833.1"/>
    </source>
</evidence>
<evidence type="ECO:0000313" key="3">
    <source>
        <dbReference type="Proteomes" id="UP000649799"/>
    </source>
</evidence>
<comment type="caution">
    <text evidence="2">The sequence shown here is derived from an EMBL/GenBank/DDBJ whole genome shotgun (WGS) entry which is preliminary data.</text>
</comment>
<dbReference type="InterPro" id="IPR002347">
    <property type="entry name" value="SDR_fam"/>
</dbReference>
<keyword evidence="1" id="KW-0560">Oxidoreductase</keyword>
<dbReference type="InterPro" id="IPR036291">
    <property type="entry name" value="NAD(P)-bd_dom_sf"/>
</dbReference>
<organism evidence="2 3">
    <name type="scientific">Cyclobacterium plantarum</name>
    <dbReference type="NCBI Taxonomy" id="2716263"/>
    <lineage>
        <taxon>Bacteria</taxon>
        <taxon>Pseudomonadati</taxon>
        <taxon>Bacteroidota</taxon>
        <taxon>Cytophagia</taxon>
        <taxon>Cytophagales</taxon>
        <taxon>Cyclobacteriaceae</taxon>
        <taxon>Cyclobacterium</taxon>
    </lineage>
</organism>
<dbReference type="PRINTS" id="PR00081">
    <property type="entry name" value="GDHRDH"/>
</dbReference>
<accession>A0ABX0HEU8</accession>
<dbReference type="RefSeq" id="WP_166149582.1">
    <property type="nucleotide sequence ID" value="NZ_JAANYN010000008.1"/>
</dbReference>
<reference evidence="2 3" key="1">
    <citation type="submission" date="2020-03" db="EMBL/GenBank/DDBJ databases">
        <title>Cyclobacterium plantarum sp. nov., a marine bacterium isolated from a coastal-marine wetland.</title>
        <authorList>
            <person name="Sanchez-Porro C."/>
            <person name="Ventosa A."/>
            <person name="Amoozegar M."/>
        </authorList>
    </citation>
    <scope>NUCLEOTIDE SEQUENCE [LARGE SCALE GENOMIC DNA]</scope>
    <source>
        <strain evidence="2 3">GBPx2</strain>
    </source>
</reference>
<dbReference type="CDD" id="cd05327">
    <property type="entry name" value="retinol-DH_like_SDR_c_like"/>
    <property type="match status" value="1"/>
</dbReference>
<name>A0ABX0HEU8_9BACT</name>
<dbReference type="Pfam" id="PF00106">
    <property type="entry name" value="adh_short"/>
    <property type="match status" value="1"/>
</dbReference>
<dbReference type="SUPFAM" id="SSF51735">
    <property type="entry name" value="NAD(P)-binding Rossmann-fold domains"/>
    <property type="match status" value="1"/>
</dbReference>
<keyword evidence="3" id="KW-1185">Reference proteome</keyword>
<protein>
    <submittedName>
        <fullName evidence="2">SDR family oxidoreductase</fullName>
    </submittedName>
</protein>
<gene>
    <name evidence="2" type="ORF">G9Q97_18640</name>
</gene>
<dbReference type="PANTHER" id="PTHR43157:SF31">
    <property type="entry name" value="PHOSPHATIDYLINOSITOL-GLYCAN BIOSYNTHESIS CLASS F PROTEIN"/>
    <property type="match status" value="1"/>
</dbReference>
<dbReference type="PANTHER" id="PTHR43157">
    <property type="entry name" value="PHOSPHATIDYLINOSITOL-GLYCAN BIOSYNTHESIS CLASS F PROTEIN-RELATED"/>
    <property type="match status" value="1"/>
</dbReference>
<dbReference type="Proteomes" id="UP000649799">
    <property type="component" value="Unassembled WGS sequence"/>
</dbReference>
<proteinExistence type="predicted"/>